<evidence type="ECO:0000256" key="2">
    <source>
        <dbReference type="SAM" id="MobiDB-lite"/>
    </source>
</evidence>
<dbReference type="OrthoDB" id="9795554at2"/>
<reference evidence="7" key="1">
    <citation type="submission" date="2019-08" db="EMBL/GenBank/DDBJ databases">
        <title>Limnoglobus roseus gen. nov., sp. nov., a novel freshwater planctomycete with a giant genome from the family Gemmataceae.</title>
        <authorList>
            <person name="Kulichevskaya I.S."/>
            <person name="Naumoff D.G."/>
            <person name="Miroshnikov K."/>
            <person name="Ivanova A."/>
            <person name="Philippov D.A."/>
            <person name="Hakobyan A."/>
            <person name="Rijpstra I.C."/>
            <person name="Sinninghe Damste J.S."/>
            <person name="Liesack W."/>
            <person name="Dedysh S.N."/>
        </authorList>
    </citation>
    <scope>NUCLEOTIDE SEQUENCE [LARGE SCALE GENOMIC DNA]</scope>
    <source>
        <strain evidence="7">PX52</strain>
    </source>
</reference>
<name>A0A5C1AID4_9BACT</name>
<feature type="chain" id="PRO_5022812553" evidence="3">
    <location>
        <begin position="20"/>
        <end position="726"/>
    </location>
</feature>
<dbReference type="AlphaFoldDB" id="A0A5C1AID4"/>
<sequence>MKYLSTIVSALLFFVATTAADPPKKSLPLPGEVFALDGRTAFLIPATADPHAKTKPWVWYAPTLPNLPGPEEAWMFKRFRAAGIAVAGIDAGESYGSPAGNKVFDTLYTEMTRRGYSPRPVLLGRSRGGLQTLSWAATNPEKVGGFAGIYPVCDLASYPSVAKAAGAYGLKAEELERRLAEFNPLDRLAGLAKAKVPLFAIHGNADKVVPLEANSGRVKGRYAELGGAMTLVVPPGQGHNMWLGFFRCRELVDFLTDQAGVGLRLDSPRPYQVVQRDAKNVGAVRVTGRLGDAAKTADGLECRVGTAARPGEWRKLDAVFKAGTFDAKVELPAGGWYTLGVRAVGKGQPVAEAGVERVGVGEVFVVAGQSNSANHGAEKQATKTKRVSAFDGIDWQLADDPQPGASGAGGSFLPPFGDAVAEKFGVPVGLVACGVGATSVREWLPKGATFPNPPTIEANVTKAGNAWESKGDIYATFRDRMKALGPNGFRAVLWHQGESDANQKDATRTLSGKLYCEYLEKLIRDTRNDIGWDAPWFVARASYHGPDDEGSADIRDAQASLWRDKLALEGPDSDALKGEWRDARGKDVHFSGPGLREHASKWVEKVVPWVESQVAVAGIGHTELRTDLPGGRHANVHTMRASTARANGTGRKTVGEELANEADSWTQFAGWAAVRRLDGGAARGRRRPGGASTDCPPWGGVRGGGSGLTRVMSYRVGGNTIRPRCG</sequence>
<dbReference type="InterPro" id="IPR036514">
    <property type="entry name" value="SGNH_hydro_sf"/>
</dbReference>
<dbReference type="EMBL" id="CP042425">
    <property type="protein sequence ID" value="QEL19189.1"/>
    <property type="molecule type" value="Genomic_DNA"/>
</dbReference>
<dbReference type="InterPro" id="IPR005181">
    <property type="entry name" value="SASA"/>
</dbReference>
<organism evidence="6 7">
    <name type="scientific">Limnoglobus roseus</name>
    <dbReference type="NCBI Taxonomy" id="2598579"/>
    <lineage>
        <taxon>Bacteria</taxon>
        <taxon>Pseudomonadati</taxon>
        <taxon>Planctomycetota</taxon>
        <taxon>Planctomycetia</taxon>
        <taxon>Gemmatales</taxon>
        <taxon>Gemmataceae</taxon>
        <taxon>Limnoglobus</taxon>
    </lineage>
</organism>
<keyword evidence="1" id="KW-0378">Hydrolase</keyword>
<dbReference type="InterPro" id="IPR052940">
    <property type="entry name" value="Carb_Esterase_6"/>
</dbReference>
<dbReference type="Gene3D" id="3.40.50.1110">
    <property type="entry name" value="SGNH hydrolase"/>
    <property type="match status" value="1"/>
</dbReference>
<feature type="region of interest" description="Disordered" evidence="2">
    <location>
        <begin position="681"/>
        <end position="704"/>
    </location>
</feature>
<dbReference type="GO" id="GO:0016788">
    <property type="term" value="F:hydrolase activity, acting on ester bonds"/>
    <property type="evidence" value="ECO:0007669"/>
    <property type="project" value="UniProtKB-ARBA"/>
</dbReference>
<dbReference type="SUPFAM" id="SSF52266">
    <property type="entry name" value="SGNH hydrolase"/>
    <property type="match status" value="1"/>
</dbReference>
<accession>A0A5C1AID4</accession>
<dbReference type="KEGG" id="lrs:PX52LOC_06249"/>
<dbReference type="GO" id="GO:0008236">
    <property type="term" value="F:serine-type peptidase activity"/>
    <property type="evidence" value="ECO:0007669"/>
    <property type="project" value="InterPro"/>
</dbReference>
<dbReference type="Gene3D" id="3.40.50.1820">
    <property type="entry name" value="alpha/beta hydrolase"/>
    <property type="match status" value="1"/>
</dbReference>
<dbReference type="GO" id="GO:0006508">
    <property type="term" value="P:proteolysis"/>
    <property type="evidence" value="ECO:0007669"/>
    <property type="project" value="InterPro"/>
</dbReference>
<gene>
    <name evidence="6" type="ORF">PX52LOC_06249</name>
</gene>
<dbReference type="Pfam" id="PF00326">
    <property type="entry name" value="Peptidase_S9"/>
    <property type="match status" value="1"/>
</dbReference>
<evidence type="ECO:0000256" key="3">
    <source>
        <dbReference type="SAM" id="SignalP"/>
    </source>
</evidence>
<dbReference type="SUPFAM" id="SSF53474">
    <property type="entry name" value="alpha/beta-Hydrolases"/>
    <property type="match status" value="1"/>
</dbReference>
<proteinExistence type="predicted"/>
<evidence type="ECO:0000256" key="1">
    <source>
        <dbReference type="ARBA" id="ARBA00022801"/>
    </source>
</evidence>
<keyword evidence="3" id="KW-0732">Signal</keyword>
<dbReference type="InterPro" id="IPR029058">
    <property type="entry name" value="AB_hydrolase_fold"/>
</dbReference>
<evidence type="ECO:0000259" key="4">
    <source>
        <dbReference type="Pfam" id="PF00326"/>
    </source>
</evidence>
<dbReference type="Pfam" id="PF03629">
    <property type="entry name" value="SASA"/>
    <property type="match status" value="1"/>
</dbReference>
<feature type="signal peptide" evidence="3">
    <location>
        <begin position="1"/>
        <end position="19"/>
    </location>
</feature>
<dbReference type="Proteomes" id="UP000324974">
    <property type="component" value="Chromosome"/>
</dbReference>
<protein>
    <submittedName>
        <fullName evidence="6">Putative carbohydrate esterase</fullName>
    </submittedName>
</protein>
<dbReference type="PANTHER" id="PTHR31988">
    <property type="entry name" value="ESTERASE, PUTATIVE (DUF303)-RELATED"/>
    <property type="match status" value="1"/>
</dbReference>
<dbReference type="RefSeq" id="WP_149113612.1">
    <property type="nucleotide sequence ID" value="NZ_CP042425.1"/>
</dbReference>
<dbReference type="PANTHER" id="PTHR31988:SF19">
    <property type="entry name" value="9-O-ACETYL-N-ACETYLNEURAMINIC ACID DEACETYLASE-RELATED"/>
    <property type="match status" value="1"/>
</dbReference>
<evidence type="ECO:0000313" key="6">
    <source>
        <dbReference type="EMBL" id="QEL19189.1"/>
    </source>
</evidence>
<feature type="domain" description="Sialate O-acetylesterase" evidence="5">
    <location>
        <begin position="362"/>
        <end position="559"/>
    </location>
</feature>
<evidence type="ECO:0000259" key="5">
    <source>
        <dbReference type="Pfam" id="PF03629"/>
    </source>
</evidence>
<keyword evidence="7" id="KW-1185">Reference proteome</keyword>
<evidence type="ECO:0000313" key="7">
    <source>
        <dbReference type="Proteomes" id="UP000324974"/>
    </source>
</evidence>
<dbReference type="InterPro" id="IPR001375">
    <property type="entry name" value="Peptidase_S9_cat"/>
</dbReference>
<feature type="domain" description="Peptidase S9 prolyl oligopeptidase catalytic" evidence="4">
    <location>
        <begin position="120"/>
        <end position="241"/>
    </location>
</feature>